<dbReference type="EMBL" id="JACCBG010000001">
    <property type="protein sequence ID" value="NYD43265.1"/>
    <property type="molecule type" value="Genomic_DNA"/>
</dbReference>
<comment type="caution">
    <text evidence="2">The sequence shown here is derived from an EMBL/GenBank/DDBJ whole genome shotgun (WGS) entry which is preliminary data.</text>
</comment>
<proteinExistence type="predicted"/>
<evidence type="ECO:0000259" key="1">
    <source>
        <dbReference type="Pfam" id="PF18431"/>
    </source>
</evidence>
<keyword evidence="3" id="KW-1185">Reference proteome</keyword>
<dbReference type="RefSeq" id="WP_179664805.1">
    <property type="nucleotide sequence ID" value="NZ_JACCBG010000001.1"/>
</dbReference>
<evidence type="ECO:0000313" key="2">
    <source>
        <dbReference type="EMBL" id="NYD43265.1"/>
    </source>
</evidence>
<sequence length="483" mass="50653">MGGIVGSSWFRSGSGGTPMVVLQIDGGGYRTASTALTEANQLTALAHTRLVATLAGCGGMAGDDSTSLDFAAAYDAAAAEAVGSLADLVASYAGLGRLTHATLANHARANARAVIGGATVYDGDRLPDHGYVSVLPGTPPPARGATALPALPAQVDWILDHLQGFAWPTADAARLRRAAAAWRSAATALADPIGCCDSAARGLWLERSPEVPLALGATARLRAHTEDVASALTALATSCETYADAVEAKHAEILDLAGWVLEQVVEGVVISVALGFLTGGAGTAAGLAAVAARVAAESPRFAALLEALRVLAEGCATTVRAARDALSTTRLNLVKFREAAVARSLAQGERGEMRLWWTRGRGWLQQHEDAGGHLLARHVARKDEQLVERLSREPKLRFASTFPDQDTAERVVARVLRSEREKLDAWRSSSERVLALEADLGSVTGRTANRAGELFDVTGVRVVLVRDAGMPEGFRIHTAYPRP</sequence>
<evidence type="ECO:0000313" key="3">
    <source>
        <dbReference type="Proteomes" id="UP000535511"/>
    </source>
</evidence>
<dbReference type="CDD" id="cd20684">
    <property type="entry name" value="CdiA-CT_Yk_RNaseA-like"/>
    <property type="match status" value="1"/>
</dbReference>
<dbReference type="AlphaFoldDB" id="A0A7Y9E990"/>
<accession>A0A7Y9E990</accession>
<reference evidence="2 3" key="1">
    <citation type="submission" date="2020-07" db="EMBL/GenBank/DDBJ databases">
        <title>Sequencing the genomes of 1000 actinobacteria strains.</title>
        <authorList>
            <person name="Klenk H.-P."/>
        </authorList>
    </citation>
    <scope>NUCLEOTIDE SEQUENCE [LARGE SCALE GENOMIC DNA]</scope>
    <source>
        <strain evidence="2 3">DSM 21350</strain>
    </source>
</reference>
<dbReference type="Pfam" id="PF18431">
    <property type="entry name" value="RNAse_A_bac"/>
    <property type="match status" value="1"/>
</dbReference>
<gene>
    <name evidence="2" type="ORF">BJZ21_003348</name>
</gene>
<dbReference type="InterPro" id="IPR041436">
    <property type="entry name" value="RNAse_A_bac"/>
</dbReference>
<dbReference type="Proteomes" id="UP000535511">
    <property type="component" value="Unassembled WGS sequence"/>
</dbReference>
<name>A0A7Y9E990_9ACTN</name>
<feature type="domain" description="Bacterial CdiA-CT RNAse A" evidence="1">
    <location>
        <begin position="372"/>
        <end position="481"/>
    </location>
</feature>
<organism evidence="2 3">
    <name type="scientific">Nocardioides panaciterrulae</name>
    <dbReference type="NCBI Taxonomy" id="661492"/>
    <lineage>
        <taxon>Bacteria</taxon>
        <taxon>Bacillati</taxon>
        <taxon>Actinomycetota</taxon>
        <taxon>Actinomycetes</taxon>
        <taxon>Propionibacteriales</taxon>
        <taxon>Nocardioidaceae</taxon>
        <taxon>Nocardioides</taxon>
    </lineage>
</organism>
<protein>
    <recommendedName>
        <fullName evidence="1">Bacterial CdiA-CT RNAse A domain-containing protein</fullName>
    </recommendedName>
</protein>